<proteinExistence type="inferred from homology"/>
<dbReference type="GO" id="GO:0005634">
    <property type="term" value="C:nucleus"/>
    <property type="evidence" value="ECO:0007669"/>
    <property type="project" value="TreeGrafter"/>
</dbReference>
<evidence type="ECO:0000256" key="6">
    <source>
        <dbReference type="ARBA" id="ARBA00023015"/>
    </source>
</evidence>
<feature type="region of interest" description="Disordered" evidence="10">
    <location>
        <begin position="402"/>
        <end position="435"/>
    </location>
</feature>
<dbReference type="PANTHER" id="PTHR19818">
    <property type="entry name" value="ZINC FINGER PROTEIN ZIC AND GLI"/>
    <property type="match status" value="1"/>
</dbReference>
<dbReference type="Pfam" id="PF00096">
    <property type="entry name" value="zf-C2H2"/>
    <property type="match status" value="3"/>
</dbReference>
<dbReference type="PROSITE" id="PS50157">
    <property type="entry name" value="ZINC_FINGER_C2H2_2"/>
    <property type="match status" value="4"/>
</dbReference>
<dbReference type="GO" id="GO:0000978">
    <property type="term" value="F:RNA polymerase II cis-regulatory region sequence-specific DNA binding"/>
    <property type="evidence" value="ECO:0007669"/>
    <property type="project" value="TreeGrafter"/>
</dbReference>
<keyword evidence="2" id="KW-0479">Metal-binding</keyword>
<evidence type="ECO:0000313" key="13">
    <source>
        <dbReference type="Proteomes" id="UP000308549"/>
    </source>
</evidence>
<evidence type="ECO:0000256" key="5">
    <source>
        <dbReference type="ARBA" id="ARBA00022833"/>
    </source>
</evidence>
<reference evidence="12 13" key="1">
    <citation type="submission" date="2017-03" db="EMBL/GenBank/DDBJ databases">
        <title>Genomes of endolithic fungi from Antarctica.</title>
        <authorList>
            <person name="Coleine C."/>
            <person name="Masonjones S."/>
            <person name="Stajich J.E."/>
        </authorList>
    </citation>
    <scope>NUCLEOTIDE SEQUENCE [LARGE SCALE GENOMIC DNA]</scope>
    <source>
        <strain evidence="12 13">CCFEE 6315</strain>
    </source>
</reference>
<feature type="domain" description="C2H2-type" evidence="11">
    <location>
        <begin position="107"/>
        <end position="138"/>
    </location>
</feature>
<dbReference type="GO" id="GO:0008270">
    <property type="term" value="F:zinc ion binding"/>
    <property type="evidence" value="ECO:0007669"/>
    <property type="project" value="UniProtKB-KW"/>
</dbReference>
<dbReference type="OrthoDB" id="3437960at2759"/>
<dbReference type="Gene3D" id="3.30.160.60">
    <property type="entry name" value="Classic Zinc Finger"/>
    <property type="match status" value="4"/>
</dbReference>
<dbReference type="InterPro" id="IPR036236">
    <property type="entry name" value="Znf_C2H2_sf"/>
</dbReference>
<dbReference type="PROSITE" id="PS00028">
    <property type="entry name" value="ZINC_FINGER_C2H2_1"/>
    <property type="match status" value="3"/>
</dbReference>
<name>A0A4U0U3D9_9PEZI</name>
<sequence>MAVQYDQMLCNPTAPETSTVQGECLHDDLNADFIASGWNPVSTFTQSPTPSSRLAGEPAFCAGRHCCQWSDGSYVCNSHYPSAEDLDRHVAADHAGKLPNGRPSGDYHCHWAGCSKTESFGNKPKLTRHIHSHTGHKPHQCDYPGCGKGFVTKEQLKNHQTTHTKTKEHVCPECGKGFAVKTALTSHMNVHRGTKPYICDECGKGFADSSNLSKHKAIHKRAALKKSHSRRQSACTSCSSTLASPAFYPPEMITHFTSHYDLPASSIEAATTSATAALATPNYCDLPCFDTHCPSTNKLPCRSASPCTSKSPPCSARACSVAPCDLPDCTQDFCDFDHCLQTPCELQNCDADQHCPLPDCDLANCPEQTCADLCVAAAAAAADDEHHHFDCFSLSDDTTTLSSPSSRPSLPVHHPSSHNHDTNSNSITDLHLPDTHTQPFPFDNHGLSEGFKQLNDFIHNCGDFCACVDAERR</sequence>
<evidence type="ECO:0000256" key="2">
    <source>
        <dbReference type="ARBA" id="ARBA00022723"/>
    </source>
</evidence>
<evidence type="ECO:0000256" key="1">
    <source>
        <dbReference type="ARBA" id="ARBA00006991"/>
    </source>
</evidence>
<dbReference type="GO" id="GO:0000981">
    <property type="term" value="F:DNA-binding transcription factor activity, RNA polymerase II-specific"/>
    <property type="evidence" value="ECO:0007669"/>
    <property type="project" value="UniProtKB-ARBA"/>
</dbReference>
<keyword evidence="5" id="KW-0862">Zinc</keyword>
<keyword evidence="13" id="KW-1185">Reference proteome</keyword>
<dbReference type="FunFam" id="3.30.160.60:FF:000125">
    <property type="entry name" value="Putative zinc finger protein 143"/>
    <property type="match status" value="1"/>
</dbReference>
<evidence type="ECO:0000259" key="11">
    <source>
        <dbReference type="PROSITE" id="PS50157"/>
    </source>
</evidence>
<evidence type="ECO:0000256" key="7">
    <source>
        <dbReference type="ARBA" id="ARBA00023163"/>
    </source>
</evidence>
<dbReference type="AlphaFoldDB" id="A0A4U0U3D9"/>
<keyword evidence="8" id="KW-0539">Nucleus</keyword>
<feature type="domain" description="C2H2-type" evidence="11">
    <location>
        <begin position="197"/>
        <end position="219"/>
    </location>
</feature>
<keyword evidence="6" id="KW-0805">Transcription regulation</keyword>
<keyword evidence="4 9" id="KW-0863">Zinc-finger</keyword>
<protein>
    <recommendedName>
        <fullName evidence="11">C2H2-type domain-containing protein</fullName>
    </recommendedName>
</protein>
<dbReference type="InterPro" id="IPR050329">
    <property type="entry name" value="GLI_C2H2-zinc-finger"/>
</dbReference>
<keyword evidence="7" id="KW-0804">Transcription</keyword>
<evidence type="ECO:0000256" key="3">
    <source>
        <dbReference type="ARBA" id="ARBA00022737"/>
    </source>
</evidence>
<dbReference type="Proteomes" id="UP000308549">
    <property type="component" value="Unassembled WGS sequence"/>
</dbReference>
<evidence type="ECO:0000256" key="9">
    <source>
        <dbReference type="PROSITE-ProRule" id="PRU00042"/>
    </source>
</evidence>
<gene>
    <name evidence="12" type="ORF">B0A50_02912</name>
</gene>
<dbReference type="PANTHER" id="PTHR19818:SF139">
    <property type="entry name" value="PAIR-RULE PROTEIN ODD-PAIRED"/>
    <property type="match status" value="1"/>
</dbReference>
<keyword evidence="3" id="KW-0677">Repeat</keyword>
<feature type="domain" description="C2H2-type" evidence="11">
    <location>
        <begin position="139"/>
        <end position="168"/>
    </location>
</feature>
<accession>A0A4U0U3D9</accession>
<dbReference type="SMART" id="SM00355">
    <property type="entry name" value="ZnF_C2H2"/>
    <property type="match status" value="5"/>
</dbReference>
<dbReference type="GO" id="GO:0045944">
    <property type="term" value="P:positive regulation of transcription by RNA polymerase II"/>
    <property type="evidence" value="ECO:0007669"/>
    <property type="project" value="UniProtKB-ARBA"/>
</dbReference>
<evidence type="ECO:0000256" key="4">
    <source>
        <dbReference type="ARBA" id="ARBA00022771"/>
    </source>
</evidence>
<organism evidence="12 13">
    <name type="scientific">Salinomyces thailandicus</name>
    <dbReference type="NCBI Taxonomy" id="706561"/>
    <lineage>
        <taxon>Eukaryota</taxon>
        <taxon>Fungi</taxon>
        <taxon>Dikarya</taxon>
        <taxon>Ascomycota</taxon>
        <taxon>Pezizomycotina</taxon>
        <taxon>Dothideomycetes</taxon>
        <taxon>Dothideomycetidae</taxon>
        <taxon>Mycosphaerellales</taxon>
        <taxon>Teratosphaeriaceae</taxon>
        <taxon>Salinomyces</taxon>
    </lineage>
</organism>
<comment type="caution">
    <text evidence="12">The sequence shown here is derived from an EMBL/GenBank/DDBJ whole genome shotgun (WGS) entry which is preliminary data.</text>
</comment>
<evidence type="ECO:0000256" key="10">
    <source>
        <dbReference type="SAM" id="MobiDB-lite"/>
    </source>
</evidence>
<dbReference type="SUPFAM" id="SSF57667">
    <property type="entry name" value="beta-beta-alpha zinc fingers"/>
    <property type="match status" value="2"/>
</dbReference>
<feature type="compositionally biased region" description="Low complexity" evidence="10">
    <location>
        <begin position="402"/>
        <end position="414"/>
    </location>
</feature>
<dbReference type="FunFam" id="3.30.160.60:FF:000759">
    <property type="entry name" value="zinc finger protein 16"/>
    <property type="match status" value="1"/>
</dbReference>
<dbReference type="InterPro" id="IPR013087">
    <property type="entry name" value="Znf_C2H2_type"/>
</dbReference>
<evidence type="ECO:0000313" key="12">
    <source>
        <dbReference type="EMBL" id="TKA28585.1"/>
    </source>
</evidence>
<evidence type="ECO:0000256" key="8">
    <source>
        <dbReference type="ARBA" id="ARBA00023242"/>
    </source>
</evidence>
<comment type="similarity">
    <text evidence="1">Belongs to the krueppel C2H2-type zinc-finger protein family.</text>
</comment>
<dbReference type="FunFam" id="3.30.160.60:FF:000761">
    <property type="entry name" value="Zinc finger protein 449"/>
    <property type="match status" value="1"/>
</dbReference>
<feature type="domain" description="C2H2-type" evidence="11">
    <location>
        <begin position="169"/>
        <end position="196"/>
    </location>
</feature>
<dbReference type="EMBL" id="NAJL01000017">
    <property type="protein sequence ID" value="TKA28585.1"/>
    <property type="molecule type" value="Genomic_DNA"/>
</dbReference>